<organism evidence="2 3">
    <name type="scientific">Achromobacter veterisilvae</name>
    <dbReference type="NCBI Taxonomy" id="2069367"/>
    <lineage>
        <taxon>Bacteria</taxon>
        <taxon>Pseudomonadati</taxon>
        <taxon>Pseudomonadota</taxon>
        <taxon>Betaproteobacteria</taxon>
        <taxon>Burkholderiales</taxon>
        <taxon>Alcaligenaceae</taxon>
        <taxon>Achromobacter</taxon>
    </lineage>
</organism>
<name>A0A446CDJ5_9BURK</name>
<dbReference type="EMBL" id="UFQC01000008">
    <property type="protein sequence ID" value="SSW65940.1"/>
    <property type="molecule type" value="Genomic_DNA"/>
</dbReference>
<gene>
    <name evidence="2" type="ORF">AVE30378_01875</name>
</gene>
<evidence type="ECO:0000313" key="2">
    <source>
        <dbReference type="EMBL" id="SSW65940.1"/>
    </source>
</evidence>
<sequence>MDRVPHTLLLDCPGAGRMLAFGLRWFALIGSNAPTLARSRGRRLRASHYVVGGAPATMAGYGRVRPQRRGGWRAGRARARGAVPIQAAAQLFALLYPEGGHSLVRLPDGGHWLVAAHRGTVLSQTDRVFASRDEALREQALLLAQRPALPLREAGEVWEALQQAVDPATRLSALPTRWAELPLALRLFLACVGLAAFAPALWNALGAPRPGREAPAPGGPGNGQSPPDPYLTLLQTTAAHAPSEVPRLLASLGRLPIQVRGWALRRAHCLAGAQRWTCSAAYVRAYPYATNQALYALRPAGWELSFQPLEAATLSWGMASGQAWLADLSLPTGIQVDTELAAALQRLQPAFSAVVLAAALPLPVPAPAAHGGAVAIPDQPPSIRRRALTLRGPLRSFALLPDAISTARWSRLSLEIQPQPRPGLAASTLIAELQGELYEQE</sequence>
<reference evidence="2 3" key="1">
    <citation type="submission" date="2018-07" db="EMBL/GenBank/DDBJ databases">
        <authorList>
            <person name="Peeters C."/>
        </authorList>
    </citation>
    <scope>NUCLEOTIDE SEQUENCE [LARGE SCALE GENOMIC DNA]</scope>
    <source>
        <strain evidence="2 3">LMG 30378</strain>
    </source>
</reference>
<evidence type="ECO:0000313" key="3">
    <source>
        <dbReference type="Proteomes" id="UP000289465"/>
    </source>
</evidence>
<proteinExistence type="predicted"/>
<protein>
    <recommendedName>
        <fullName evidence="4">Type 4b pilus protein PilO2</fullName>
    </recommendedName>
</protein>
<feature type="region of interest" description="Disordered" evidence="1">
    <location>
        <begin position="210"/>
        <end position="231"/>
    </location>
</feature>
<dbReference type="Proteomes" id="UP000289465">
    <property type="component" value="Unassembled WGS sequence"/>
</dbReference>
<evidence type="ECO:0008006" key="4">
    <source>
        <dbReference type="Google" id="ProtNLM"/>
    </source>
</evidence>
<accession>A0A446CDJ5</accession>
<dbReference type="RefSeq" id="WP_244235001.1">
    <property type="nucleotide sequence ID" value="NZ_UFQC01000008.1"/>
</dbReference>
<evidence type="ECO:0000256" key="1">
    <source>
        <dbReference type="SAM" id="MobiDB-lite"/>
    </source>
</evidence>
<dbReference type="AlphaFoldDB" id="A0A446CDJ5"/>